<dbReference type="Proteomes" id="UP000028945">
    <property type="component" value="Chromosome"/>
</dbReference>
<dbReference type="InterPro" id="IPR036760">
    <property type="entry name" value="SspB-like_sf"/>
</dbReference>
<dbReference type="GO" id="GO:0005840">
    <property type="term" value="C:ribosome"/>
    <property type="evidence" value="ECO:0007669"/>
    <property type="project" value="TreeGrafter"/>
</dbReference>
<dbReference type="Pfam" id="PF04386">
    <property type="entry name" value="SspB"/>
    <property type="match status" value="1"/>
</dbReference>
<dbReference type="PANTHER" id="PTHR37486:SF1">
    <property type="entry name" value="STRINGENT STARVATION PROTEIN B"/>
    <property type="match status" value="1"/>
</dbReference>
<proteinExistence type="predicted"/>
<dbReference type="SUPFAM" id="SSF101738">
    <property type="entry name" value="SspB-like"/>
    <property type="match status" value="1"/>
</dbReference>
<dbReference type="EMBL" id="CP009238">
    <property type="protein sequence ID" value="AIL32068.1"/>
    <property type="molecule type" value="Genomic_DNA"/>
</dbReference>
<dbReference type="Gene3D" id="2.30.30.220">
    <property type="entry name" value="SspB-like"/>
    <property type="match status" value="1"/>
</dbReference>
<dbReference type="NCBIfam" id="NF008769">
    <property type="entry name" value="PRK11798.2-5"/>
    <property type="match status" value="1"/>
</dbReference>
<dbReference type="AlphaFoldDB" id="A0A077DFW5"/>
<dbReference type="PANTHER" id="PTHR37486">
    <property type="entry name" value="STRINGENT STARVATION PROTEIN B"/>
    <property type="match status" value="1"/>
</dbReference>
<feature type="region of interest" description="Disordered" evidence="1">
    <location>
        <begin position="109"/>
        <end position="138"/>
    </location>
</feature>
<gene>
    <name evidence="2" type="ORF">IX83_00845</name>
</gene>
<dbReference type="PIRSF" id="PIRSF005276">
    <property type="entry name" value="SspB"/>
    <property type="match status" value="1"/>
</dbReference>
<dbReference type="InterPro" id="IPR007481">
    <property type="entry name" value="SspB"/>
</dbReference>
<reference evidence="2 3" key="1">
    <citation type="journal article" date="2014" name="BMC Genomics">
        <title>A genomic perspective on a new bacterial genus and species from the Alcaligenaceae family, Basilea psittacipulmonis.</title>
        <authorList>
            <person name="Whiteson K.L."/>
            <person name="Hernandez D."/>
            <person name="Lazarevic V."/>
            <person name="Gaia N."/>
            <person name="Farinelli L."/>
            <person name="Francois P."/>
            <person name="Pilo P."/>
            <person name="Frey J."/>
            <person name="Schrenzel J."/>
        </authorList>
    </citation>
    <scope>NUCLEOTIDE SEQUENCE [LARGE SCALE GENOMIC DNA]</scope>
    <source>
        <strain evidence="2 3">DSM 24701</strain>
    </source>
</reference>
<feature type="compositionally biased region" description="Acidic residues" evidence="1">
    <location>
        <begin position="109"/>
        <end position="119"/>
    </location>
</feature>
<organism evidence="2 3">
    <name type="scientific">Basilea psittacipulmonis DSM 24701</name>
    <dbReference type="NCBI Taxonomy" id="1072685"/>
    <lineage>
        <taxon>Bacteria</taxon>
        <taxon>Pseudomonadati</taxon>
        <taxon>Pseudomonadota</taxon>
        <taxon>Betaproteobacteria</taxon>
        <taxon>Burkholderiales</taxon>
        <taxon>Alcaligenaceae</taxon>
        <taxon>Basilea</taxon>
    </lineage>
</organism>
<dbReference type="KEGG" id="bpsi:IX83_00845"/>
<dbReference type="GO" id="GO:0045732">
    <property type="term" value="P:positive regulation of protein catabolic process"/>
    <property type="evidence" value="ECO:0007669"/>
    <property type="project" value="TreeGrafter"/>
</dbReference>
<dbReference type="HOGENOM" id="CLU_118425_2_0_4"/>
<dbReference type="RefSeq" id="WP_038498075.1">
    <property type="nucleotide sequence ID" value="NZ_AFWK01000054.1"/>
</dbReference>
<accession>A0A077DFW5</accession>
<feature type="compositionally biased region" description="Basic and acidic residues" evidence="1">
    <location>
        <begin position="120"/>
        <end position="129"/>
    </location>
</feature>
<dbReference type="STRING" id="1072685.IX83_00845"/>
<dbReference type="GO" id="GO:0005829">
    <property type="term" value="C:cytosol"/>
    <property type="evidence" value="ECO:0007669"/>
    <property type="project" value="TreeGrafter"/>
</dbReference>
<sequence>MLPSMKPYVLRGIYEWCVDQGFTPYLLVKVDDYCQVPRAYVKEGFITLNISHQATKHLKMDNEWVEFTARFGGVAQQVMVPISAVAGLFSKESQEGLYFDTSDYEPAADSEFELSDDEDGKGKDNDSSSKDTGLQWVD</sequence>
<dbReference type="eggNOG" id="COG2969">
    <property type="taxonomic scope" value="Bacteria"/>
</dbReference>
<evidence type="ECO:0000313" key="3">
    <source>
        <dbReference type="Proteomes" id="UP000028945"/>
    </source>
</evidence>
<evidence type="ECO:0008006" key="4">
    <source>
        <dbReference type="Google" id="ProtNLM"/>
    </source>
</evidence>
<evidence type="ECO:0000256" key="1">
    <source>
        <dbReference type="SAM" id="MobiDB-lite"/>
    </source>
</evidence>
<evidence type="ECO:0000313" key="2">
    <source>
        <dbReference type="EMBL" id="AIL32068.1"/>
    </source>
</evidence>
<dbReference type="OrthoDB" id="9797358at2"/>
<name>A0A077DFW5_9BURK</name>
<keyword evidence="3" id="KW-1185">Reference proteome</keyword>
<protein>
    <recommendedName>
        <fullName evidence="4">Peptidase</fullName>
    </recommendedName>
</protein>